<reference evidence="1 2" key="1">
    <citation type="journal article" date="2019" name="Nat. Med.">
        <title>A library of human gut bacterial isolates paired with longitudinal multiomics data enables mechanistic microbiome research.</title>
        <authorList>
            <person name="Poyet M."/>
            <person name="Groussin M."/>
            <person name="Gibbons S.M."/>
            <person name="Avila-Pacheco J."/>
            <person name="Jiang X."/>
            <person name="Kearney S.M."/>
            <person name="Perrotta A.R."/>
            <person name="Berdy B."/>
            <person name="Zhao S."/>
            <person name="Lieberman T.D."/>
            <person name="Swanson P.K."/>
            <person name="Smith M."/>
            <person name="Roesemann S."/>
            <person name="Alexander J.E."/>
            <person name="Rich S.A."/>
            <person name="Livny J."/>
            <person name="Vlamakis H."/>
            <person name="Clish C."/>
            <person name="Bullock K."/>
            <person name="Deik A."/>
            <person name="Scott J."/>
            <person name="Pierce K.A."/>
            <person name="Xavier R.J."/>
            <person name="Alm E.J."/>
        </authorList>
    </citation>
    <scope>NUCLEOTIDE SEQUENCE [LARGE SCALE GENOMIC DNA]</scope>
    <source>
        <strain evidence="1 2">BIOML-A162</strain>
    </source>
</reference>
<dbReference type="RefSeq" id="WP_062694713.1">
    <property type="nucleotide sequence ID" value="NZ_CAXSNJ010000017.1"/>
</dbReference>
<dbReference type="KEGG" id="btho:Btheta7330_01363"/>
<dbReference type="Proteomes" id="UP000436858">
    <property type="component" value="Unassembled WGS sequence"/>
</dbReference>
<protein>
    <submittedName>
        <fullName evidence="1">Uncharacterized protein</fullName>
    </submittedName>
</protein>
<evidence type="ECO:0000313" key="2">
    <source>
        <dbReference type="Proteomes" id="UP000436858"/>
    </source>
</evidence>
<comment type="caution">
    <text evidence="1">The sequence shown here is derived from an EMBL/GenBank/DDBJ whole genome shotgun (WGS) entry which is preliminary data.</text>
</comment>
<sequence length="117" mass="13344">MIRLYKEYIDLGYIFCLPEQIKLNSSVLATYQCALKACIGRVLLKAVPASLFLEKGLLAIDNNGTPLTLLDQDLSQKLVIIEDLNLFFALQREELILNNNIWLEVLSNLPKNRKCTF</sequence>
<dbReference type="AlphaFoldDB" id="A0A0P0FMT9"/>
<name>A0A0P0FMT9_BACT4</name>
<dbReference type="EMBL" id="WCRY01000029">
    <property type="protein sequence ID" value="KAB4474956.1"/>
    <property type="molecule type" value="Genomic_DNA"/>
</dbReference>
<evidence type="ECO:0000313" key="1">
    <source>
        <dbReference type="EMBL" id="KAB4474956.1"/>
    </source>
</evidence>
<organism evidence="1 2">
    <name type="scientific">Bacteroides thetaiotaomicron</name>
    <dbReference type="NCBI Taxonomy" id="818"/>
    <lineage>
        <taxon>Bacteria</taxon>
        <taxon>Pseudomonadati</taxon>
        <taxon>Bacteroidota</taxon>
        <taxon>Bacteroidia</taxon>
        <taxon>Bacteroidales</taxon>
        <taxon>Bacteroidaceae</taxon>
        <taxon>Bacteroides</taxon>
    </lineage>
</organism>
<accession>A0A0P0FMT9</accession>
<gene>
    <name evidence="1" type="ORF">GAN91_22730</name>
</gene>
<proteinExistence type="predicted"/>